<evidence type="ECO:0000313" key="2">
    <source>
        <dbReference type="Proteomes" id="UP001079430"/>
    </source>
</evidence>
<sequence>MRDSAKTLDAMTLRERSDMMTLVANALEATAEEAQEIGDDRFAANSISLARTISGCASEVVTRDLPAAELLLQHGIALIAQFQGRAPRSTVH</sequence>
<dbReference type="RefSeq" id="WP_173512035.1">
    <property type="nucleotide sequence ID" value="NZ_JABEKV010000003.1"/>
</dbReference>
<name>A0ABT4KQQ6_9HYPH</name>
<evidence type="ECO:0000313" key="1">
    <source>
        <dbReference type="EMBL" id="MCZ4094179.1"/>
    </source>
</evidence>
<proteinExistence type="predicted"/>
<accession>A0ABT4KQQ6</accession>
<comment type="caution">
    <text evidence="1">The sequence shown here is derived from an EMBL/GenBank/DDBJ whole genome shotgun (WGS) entry which is preliminary data.</text>
</comment>
<dbReference type="Proteomes" id="UP001079430">
    <property type="component" value="Unassembled WGS sequence"/>
</dbReference>
<gene>
    <name evidence="1" type="ORF">O3W52_31160</name>
</gene>
<protein>
    <submittedName>
        <fullName evidence="1">Uncharacterized protein</fullName>
    </submittedName>
</protein>
<reference evidence="1" key="1">
    <citation type="submission" date="2022-10" db="EMBL/GenBank/DDBJ databases">
        <title>Whole genome sequencing of three plant growth promoting bacteria isolated from Vachellia tortilis subsp. raddiana in Morocco.</title>
        <authorList>
            <person name="Hnini M."/>
            <person name="Zouagui R."/>
            <person name="Zouagui H."/>
            <person name="Chemao Elfihri M.-W."/>
            <person name="Ibrahimi A."/>
            <person name="Sbabou L."/>
            <person name="Aurag J."/>
        </authorList>
    </citation>
    <scope>NUCLEOTIDE SEQUENCE</scope>
    <source>
        <strain evidence="1">LMR678</strain>
    </source>
</reference>
<keyword evidence="2" id="KW-1185">Reference proteome</keyword>
<organism evidence="1 2">
    <name type="scientific">Sinorhizobium psoraleae</name>
    <dbReference type="NCBI Taxonomy" id="520838"/>
    <lineage>
        <taxon>Bacteria</taxon>
        <taxon>Pseudomonadati</taxon>
        <taxon>Pseudomonadota</taxon>
        <taxon>Alphaproteobacteria</taxon>
        <taxon>Hyphomicrobiales</taxon>
        <taxon>Rhizobiaceae</taxon>
        <taxon>Sinorhizobium/Ensifer group</taxon>
        <taxon>Sinorhizobium</taxon>
    </lineage>
</organism>
<dbReference type="EMBL" id="JAPVOI010000006">
    <property type="protein sequence ID" value="MCZ4094179.1"/>
    <property type="molecule type" value="Genomic_DNA"/>
</dbReference>